<proteinExistence type="predicted"/>
<evidence type="ECO:0000313" key="2">
    <source>
        <dbReference type="EMBL" id="KAF2634217.1"/>
    </source>
</evidence>
<feature type="compositionally biased region" description="Basic and acidic residues" evidence="1">
    <location>
        <begin position="35"/>
        <end position="45"/>
    </location>
</feature>
<feature type="compositionally biased region" description="Polar residues" evidence="1">
    <location>
        <begin position="47"/>
        <end position="68"/>
    </location>
</feature>
<dbReference type="EMBL" id="MU006851">
    <property type="protein sequence ID" value="KAF2634217.1"/>
    <property type="molecule type" value="Genomic_DNA"/>
</dbReference>
<feature type="compositionally biased region" description="Low complexity" evidence="1">
    <location>
        <begin position="216"/>
        <end position="231"/>
    </location>
</feature>
<keyword evidence="3" id="KW-1185">Reference proteome</keyword>
<feature type="compositionally biased region" description="Polar residues" evidence="1">
    <location>
        <begin position="191"/>
        <end position="206"/>
    </location>
</feature>
<accession>A0A6A6RGP0</accession>
<gene>
    <name evidence="2" type="ORF">P280DRAFT_512057</name>
</gene>
<dbReference type="OrthoDB" id="3729788at2759"/>
<evidence type="ECO:0000313" key="3">
    <source>
        <dbReference type="Proteomes" id="UP000799753"/>
    </source>
</evidence>
<reference evidence="2" key="1">
    <citation type="journal article" date="2020" name="Stud. Mycol.">
        <title>101 Dothideomycetes genomes: a test case for predicting lifestyles and emergence of pathogens.</title>
        <authorList>
            <person name="Haridas S."/>
            <person name="Albert R."/>
            <person name="Binder M."/>
            <person name="Bloem J."/>
            <person name="Labutti K."/>
            <person name="Salamov A."/>
            <person name="Andreopoulos B."/>
            <person name="Baker S."/>
            <person name="Barry K."/>
            <person name="Bills G."/>
            <person name="Bluhm B."/>
            <person name="Cannon C."/>
            <person name="Castanera R."/>
            <person name="Culley D."/>
            <person name="Daum C."/>
            <person name="Ezra D."/>
            <person name="Gonzalez J."/>
            <person name="Henrissat B."/>
            <person name="Kuo A."/>
            <person name="Liang C."/>
            <person name="Lipzen A."/>
            <person name="Lutzoni F."/>
            <person name="Magnuson J."/>
            <person name="Mondo S."/>
            <person name="Nolan M."/>
            <person name="Ohm R."/>
            <person name="Pangilinan J."/>
            <person name="Park H.-J."/>
            <person name="Ramirez L."/>
            <person name="Alfaro M."/>
            <person name="Sun H."/>
            <person name="Tritt A."/>
            <person name="Yoshinaga Y."/>
            <person name="Zwiers L.-H."/>
            <person name="Turgeon B."/>
            <person name="Goodwin S."/>
            <person name="Spatafora J."/>
            <person name="Crous P."/>
            <person name="Grigoriev I."/>
        </authorList>
    </citation>
    <scope>NUCLEOTIDE SEQUENCE</scope>
    <source>
        <strain evidence="2">CBS 473.64</strain>
    </source>
</reference>
<dbReference type="Proteomes" id="UP000799753">
    <property type="component" value="Unassembled WGS sequence"/>
</dbReference>
<feature type="region of interest" description="Disordered" evidence="1">
    <location>
        <begin position="191"/>
        <end position="232"/>
    </location>
</feature>
<organism evidence="2 3">
    <name type="scientific">Massarina eburnea CBS 473.64</name>
    <dbReference type="NCBI Taxonomy" id="1395130"/>
    <lineage>
        <taxon>Eukaryota</taxon>
        <taxon>Fungi</taxon>
        <taxon>Dikarya</taxon>
        <taxon>Ascomycota</taxon>
        <taxon>Pezizomycotina</taxon>
        <taxon>Dothideomycetes</taxon>
        <taxon>Pleosporomycetidae</taxon>
        <taxon>Pleosporales</taxon>
        <taxon>Massarineae</taxon>
        <taxon>Massarinaceae</taxon>
        <taxon>Massarina</taxon>
    </lineage>
</organism>
<protein>
    <recommendedName>
        <fullName evidence="4">Myb-like domain-containing protein</fullName>
    </recommendedName>
</protein>
<evidence type="ECO:0000256" key="1">
    <source>
        <dbReference type="SAM" id="MobiDB-lite"/>
    </source>
</evidence>
<name>A0A6A6RGP0_9PLEO</name>
<dbReference type="AlphaFoldDB" id="A0A6A6RGP0"/>
<feature type="region of interest" description="Disordered" evidence="1">
    <location>
        <begin position="1"/>
        <end position="93"/>
    </location>
</feature>
<evidence type="ECO:0008006" key="4">
    <source>
        <dbReference type="Google" id="ProtNLM"/>
    </source>
</evidence>
<sequence length="322" mass="36378">MNPRDETPLVARDGMDIDEPESAAGTARLYEIDQETPRSAEREPQDLNINEQPSPATSVASIHSNAVASSIDQPDPDDKSKPKSIKRPHWTETEHMYIRAERAKEPPSTWEAIGLHLGRRAPACHSEYRKMVRDEQHVVDASFAWTDDLDAELLRKRAEGKSIPQVAEEMKLPFSLLVKRNIFLRTRKEGVTTSTSSKATINSPSITPSPKPANKPNPKSNTTKTPTNPFTPEEDEVICRLDILLLDTKTIASALPGKAVTAVMMRKRQLTRHGAFEDDLPDMYARLMWGWNRGGKTWTREDVEERRFVVGEWKGWGTMNDR</sequence>